<feature type="transmembrane region" description="Helical" evidence="6">
    <location>
        <begin position="197"/>
        <end position="213"/>
    </location>
</feature>
<protein>
    <submittedName>
        <fullName evidence="7">LysE family translocator</fullName>
    </submittedName>
</protein>
<dbReference type="PANTHER" id="PTHR30086:SF20">
    <property type="entry name" value="ARGININE EXPORTER PROTEIN ARGO-RELATED"/>
    <property type="match status" value="1"/>
</dbReference>
<gene>
    <name evidence="7" type="ORF">E0H50_29330</name>
</gene>
<keyword evidence="3 6" id="KW-0812">Transmembrane</keyword>
<evidence type="ECO:0000256" key="6">
    <source>
        <dbReference type="SAM" id="Phobius"/>
    </source>
</evidence>
<organism evidence="7 8">
    <name type="scientific">Kribbella sindirgiensis</name>
    <dbReference type="NCBI Taxonomy" id="1124744"/>
    <lineage>
        <taxon>Bacteria</taxon>
        <taxon>Bacillati</taxon>
        <taxon>Actinomycetota</taxon>
        <taxon>Actinomycetes</taxon>
        <taxon>Propionibacteriales</taxon>
        <taxon>Kribbellaceae</taxon>
        <taxon>Kribbella</taxon>
    </lineage>
</organism>
<keyword evidence="8" id="KW-1185">Reference proteome</keyword>
<reference evidence="7 8" key="1">
    <citation type="submission" date="2019-02" db="EMBL/GenBank/DDBJ databases">
        <title>Kribbella capetownensis sp. nov. and Kribbella speibonae sp. nov., isolated from soil.</title>
        <authorList>
            <person name="Curtis S.M."/>
            <person name="Norton I."/>
            <person name="Everest G.J."/>
            <person name="Meyers P.R."/>
        </authorList>
    </citation>
    <scope>NUCLEOTIDE SEQUENCE [LARGE SCALE GENOMIC DNA]</scope>
    <source>
        <strain evidence="7 8">DSM 27082</strain>
    </source>
</reference>
<feature type="transmembrane region" description="Helical" evidence="6">
    <location>
        <begin position="156"/>
        <end position="176"/>
    </location>
</feature>
<feature type="transmembrane region" description="Helical" evidence="6">
    <location>
        <begin position="116"/>
        <end position="136"/>
    </location>
</feature>
<feature type="transmembrane region" description="Helical" evidence="6">
    <location>
        <begin position="40"/>
        <end position="65"/>
    </location>
</feature>
<keyword evidence="2" id="KW-1003">Cell membrane</keyword>
<evidence type="ECO:0000313" key="7">
    <source>
        <dbReference type="EMBL" id="TCC28410.1"/>
    </source>
</evidence>
<evidence type="ECO:0000256" key="5">
    <source>
        <dbReference type="ARBA" id="ARBA00023136"/>
    </source>
</evidence>
<accession>A0A4R0I9K2</accession>
<evidence type="ECO:0000256" key="2">
    <source>
        <dbReference type="ARBA" id="ARBA00022475"/>
    </source>
</evidence>
<sequence>MDVSVVLGFLVAVFLVSIVPGPDMLFIVANAAAGGRRTGVVAAAGMSTGLAVHSVAAALGLGALIQAAPQVLNGVRIAGAAFLLYLAYLTWRASREEFGAPEDAPVLPRRTLRRTYVMATLTNLANPKVILFYLAFVPQFITTGSGSWPVTLQFLVLGAVFILVGFPVDASAALLAGTLTEKFFRAGSRLRRRLERVTAAIFAGLAARLAIDIH</sequence>
<dbReference type="PIRSF" id="PIRSF006324">
    <property type="entry name" value="LeuE"/>
    <property type="match status" value="1"/>
</dbReference>
<comment type="caution">
    <text evidence="7">The sequence shown here is derived from an EMBL/GenBank/DDBJ whole genome shotgun (WGS) entry which is preliminary data.</text>
</comment>
<dbReference type="OrthoDB" id="3175972at2"/>
<feature type="transmembrane region" description="Helical" evidence="6">
    <location>
        <begin position="71"/>
        <end position="91"/>
    </location>
</feature>
<comment type="subcellular location">
    <subcellularLocation>
        <location evidence="1">Cell membrane</location>
        <topology evidence="1">Multi-pass membrane protein</topology>
    </subcellularLocation>
</comment>
<dbReference type="Proteomes" id="UP000292695">
    <property type="component" value="Unassembled WGS sequence"/>
</dbReference>
<evidence type="ECO:0000256" key="3">
    <source>
        <dbReference type="ARBA" id="ARBA00022692"/>
    </source>
</evidence>
<name>A0A4R0I9K2_9ACTN</name>
<evidence type="ECO:0000313" key="8">
    <source>
        <dbReference type="Proteomes" id="UP000292695"/>
    </source>
</evidence>
<evidence type="ECO:0000256" key="4">
    <source>
        <dbReference type="ARBA" id="ARBA00022989"/>
    </source>
</evidence>
<dbReference type="Pfam" id="PF01810">
    <property type="entry name" value="LysE"/>
    <property type="match status" value="1"/>
</dbReference>
<dbReference type="GO" id="GO:0015171">
    <property type="term" value="F:amino acid transmembrane transporter activity"/>
    <property type="evidence" value="ECO:0007669"/>
    <property type="project" value="TreeGrafter"/>
</dbReference>
<dbReference type="AlphaFoldDB" id="A0A4R0I9K2"/>
<feature type="transmembrane region" description="Helical" evidence="6">
    <location>
        <begin position="6"/>
        <end position="28"/>
    </location>
</feature>
<evidence type="ECO:0000256" key="1">
    <source>
        <dbReference type="ARBA" id="ARBA00004651"/>
    </source>
</evidence>
<keyword evidence="5 6" id="KW-0472">Membrane</keyword>
<dbReference type="EMBL" id="SJKA01000012">
    <property type="protein sequence ID" value="TCC28410.1"/>
    <property type="molecule type" value="Genomic_DNA"/>
</dbReference>
<dbReference type="RefSeq" id="WP_131293770.1">
    <property type="nucleotide sequence ID" value="NZ_SJKA01000012.1"/>
</dbReference>
<keyword evidence="4 6" id="KW-1133">Transmembrane helix</keyword>
<proteinExistence type="predicted"/>
<dbReference type="InterPro" id="IPR001123">
    <property type="entry name" value="LeuE-type"/>
</dbReference>
<dbReference type="PANTHER" id="PTHR30086">
    <property type="entry name" value="ARGININE EXPORTER PROTEIN ARGO"/>
    <property type="match status" value="1"/>
</dbReference>
<dbReference type="GO" id="GO:0005886">
    <property type="term" value="C:plasma membrane"/>
    <property type="evidence" value="ECO:0007669"/>
    <property type="project" value="UniProtKB-SubCell"/>
</dbReference>